<dbReference type="EMBL" id="RJKL01000002">
    <property type="protein sequence ID" value="ROP21281.1"/>
    <property type="molecule type" value="Genomic_DNA"/>
</dbReference>
<proteinExistence type="predicted"/>
<feature type="compositionally biased region" description="Low complexity" evidence="1">
    <location>
        <begin position="230"/>
        <end position="244"/>
    </location>
</feature>
<dbReference type="AlphaFoldDB" id="A0A3N1FTF3"/>
<feature type="compositionally biased region" description="Low complexity" evidence="1">
    <location>
        <begin position="286"/>
        <end position="299"/>
    </location>
</feature>
<evidence type="ECO:0000313" key="3">
    <source>
        <dbReference type="Proteomes" id="UP000271683"/>
    </source>
</evidence>
<reference evidence="2 3" key="1">
    <citation type="submission" date="2018-11" db="EMBL/GenBank/DDBJ databases">
        <title>Sequencing the genomes of 1000 actinobacteria strains.</title>
        <authorList>
            <person name="Klenk H.-P."/>
        </authorList>
    </citation>
    <scope>NUCLEOTIDE SEQUENCE [LARGE SCALE GENOMIC DNA]</scope>
    <source>
        <strain evidence="2 3">DSM 43634</strain>
    </source>
</reference>
<dbReference type="RefSeq" id="WP_143162663.1">
    <property type="nucleotide sequence ID" value="NZ_RJKL01000002.1"/>
</dbReference>
<dbReference type="Proteomes" id="UP000271683">
    <property type="component" value="Unassembled WGS sequence"/>
</dbReference>
<feature type="region of interest" description="Disordered" evidence="1">
    <location>
        <begin position="147"/>
        <end position="178"/>
    </location>
</feature>
<accession>A0A3N1FTF3</accession>
<organism evidence="2 3">
    <name type="scientific">Couchioplanes caeruleus</name>
    <dbReference type="NCBI Taxonomy" id="56438"/>
    <lineage>
        <taxon>Bacteria</taxon>
        <taxon>Bacillati</taxon>
        <taxon>Actinomycetota</taxon>
        <taxon>Actinomycetes</taxon>
        <taxon>Micromonosporales</taxon>
        <taxon>Micromonosporaceae</taxon>
        <taxon>Couchioplanes</taxon>
    </lineage>
</organism>
<gene>
    <name evidence="2" type="ORF">EDD30_7678</name>
</gene>
<evidence type="ECO:0000256" key="1">
    <source>
        <dbReference type="SAM" id="MobiDB-lite"/>
    </source>
</evidence>
<feature type="region of interest" description="Disordered" evidence="1">
    <location>
        <begin position="99"/>
        <end position="134"/>
    </location>
</feature>
<sequence>MSADSERSFDPASLTSKQGFMELLLALGKARLNKTSPTGIAKSAAGANLDNLSEATVKRIFREKKITFETLSSYLTLCSASETERLAITECYKGLYGDAAPDSAPTEPDRPGQAPAAAAESPQPADAPQIPEPATKRETTALPAVEPRASAAKLVPTPTGAPLGVATTSDRHESRSRLHSLNGPVRIAVLLALTTTALLVAGMVMTTPWDRANPVPPPCSAAGCPTGNALPAPGAASSSPATSPSAPPAGPDGGNGSPGTTSDGQTRPGTGTGDDQGGRVEIVGLQPTSPRPTTTSAPQSALEYLTSVTPKSSLNAKVTTCRTVGGAALPNSILFTPTDGKAIWEAVTPADVKTMTFTIGVHDRPGYNASARIGAFVQIGNTVDGVTTKAYSRNSADNPPDPITYGPGDRVTVSVTPGELVRFQITAGDEPDEVCVAQPVLNR</sequence>
<evidence type="ECO:0000313" key="2">
    <source>
        <dbReference type="EMBL" id="ROP21281.1"/>
    </source>
</evidence>
<protein>
    <submittedName>
        <fullName evidence="2">Uncharacterized protein</fullName>
    </submittedName>
</protein>
<name>A0A3N1FTF3_9ACTN</name>
<feature type="compositionally biased region" description="Low complexity" evidence="1">
    <location>
        <begin position="111"/>
        <end position="129"/>
    </location>
</feature>
<feature type="region of interest" description="Disordered" evidence="1">
    <location>
        <begin position="230"/>
        <end position="299"/>
    </location>
</feature>
<comment type="caution">
    <text evidence="2">The sequence shown here is derived from an EMBL/GenBank/DDBJ whole genome shotgun (WGS) entry which is preliminary data.</text>
</comment>